<dbReference type="Gene3D" id="3.40.50.1820">
    <property type="entry name" value="alpha/beta hydrolase"/>
    <property type="match status" value="1"/>
</dbReference>
<dbReference type="OrthoDB" id="6846267at2759"/>
<evidence type="ECO:0000259" key="6">
    <source>
        <dbReference type="Pfam" id="PF00135"/>
    </source>
</evidence>
<keyword evidence="4" id="KW-0442">Lipid degradation</keyword>
<dbReference type="SUPFAM" id="SSF53474">
    <property type="entry name" value="alpha/beta-Hydrolases"/>
    <property type="match status" value="1"/>
</dbReference>
<sequence length="538" mass="61616">MTDSEEFTLSTEIGKFKGLKYFNTSTGEPQNFRYASIPYSENFDGENRWKKPIPLSRDFDYTGDYTELRSPAPQPIVSNETLRKLMPQGKGHENINHLTIWVPSSENKAPDGGFPVLIYIHGGWLQYGNPSRFENPRLIQQPASDLGKYIIVTPGYRLNVLGFLSSTELSSLSSEGNSNLGFWDQRVAIEWVYDNIKHFGGNPEKITVGGLSAGSYSTFFQLAYELYNSSSARQIIKQVVHFSNAFLVQPKSIHEVDDQYEELITKLEIPKSLTAAEKFQRLQAIDVEKLMEVLPKMKYHTFRAVSDNKFVSSTILADLTSGKFTSLLLSVKPSIRIVIGEVENEPWLYSVLDTPKDQIELEYQVENYYPRKSVRDLIDLYPQVDPRLSESEKHLQYKELFGRIIGEGQVYNSSRGYIKNLIDHGFPAANLFRFRVAFRSKYYDDVIDPSHGVVHGMDQGIWFMNPLANDSERALIREFISPFNDLITLQENSKINWGTTNEKEYRFFSKDGKIGTEEDEYWSWGVKVSSTVYNSLLN</sequence>
<dbReference type="EC" id="3.1.1.-" evidence="5"/>
<dbReference type="PANTHER" id="PTHR43142">
    <property type="entry name" value="CARBOXYLIC ESTER HYDROLASE"/>
    <property type="match status" value="1"/>
</dbReference>
<comment type="similarity">
    <text evidence="2 5">Belongs to the type-B carboxylesterase/lipase family.</text>
</comment>
<dbReference type="Pfam" id="PF00135">
    <property type="entry name" value="COesterase"/>
    <property type="match status" value="1"/>
</dbReference>
<feature type="domain" description="Carboxylesterase type B" evidence="6">
    <location>
        <begin position="8"/>
        <end position="509"/>
    </location>
</feature>
<evidence type="ECO:0000313" key="8">
    <source>
        <dbReference type="Proteomes" id="UP000837801"/>
    </source>
</evidence>
<dbReference type="EMBL" id="CAKXYY010000002">
    <property type="protein sequence ID" value="CAH2350574.1"/>
    <property type="molecule type" value="Genomic_DNA"/>
</dbReference>
<keyword evidence="8" id="KW-1185">Reference proteome</keyword>
<dbReference type="GO" id="GO:0004806">
    <property type="term" value="F:triacylglycerol lipase activity"/>
    <property type="evidence" value="ECO:0007669"/>
    <property type="project" value="UniProtKB-EC"/>
</dbReference>
<dbReference type="InterPro" id="IPR029058">
    <property type="entry name" value="AB_hydrolase_fold"/>
</dbReference>
<reference evidence="7" key="1">
    <citation type="submission" date="2022-03" db="EMBL/GenBank/DDBJ databases">
        <authorList>
            <person name="Legras J.-L."/>
            <person name="Devillers H."/>
            <person name="Grondin C."/>
        </authorList>
    </citation>
    <scope>NUCLEOTIDE SEQUENCE</scope>
    <source>
        <strain evidence="7">CLIB 1423</strain>
    </source>
</reference>
<accession>A0A9P0QKY5</accession>
<comment type="catalytic activity">
    <reaction evidence="1">
        <text>a triacylglycerol + H2O = a diacylglycerol + a fatty acid + H(+)</text>
        <dbReference type="Rhea" id="RHEA:12044"/>
        <dbReference type="ChEBI" id="CHEBI:15377"/>
        <dbReference type="ChEBI" id="CHEBI:15378"/>
        <dbReference type="ChEBI" id="CHEBI:17855"/>
        <dbReference type="ChEBI" id="CHEBI:18035"/>
        <dbReference type="ChEBI" id="CHEBI:28868"/>
        <dbReference type="EC" id="3.1.1.3"/>
    </reaction>
</comment>
<evidence type="ECO:0000256" key="1">
    <source>
        <dbReference type="ARBA" id="ARBA00001024"/>
    </source>
</evidence>
<dbReference type="InterPro" id="IPR002018">
    <property type="entry name" value="CarbesteraseB"/>
</dbReference>
<dbReference type="Proteomes" id="UP000837801">
    <property type="component" value="Unassembled WGS sequence"/>
</dbReference>
<dbReference type="GO" id="GO:0016042">
    <property type="term" value="P:lipid catabolic process"/>
    <property type="evidence" value="ECO:0007669"/>
    <property type="project" value="UniProtKB-KW"/>
</dbReference>
<organism evidence="7 8">
    <name type="scientific">[Candida] railenensis</name>
    <dbReference type="NCBI Taxonomy" id="45579"/>
    <lineage>
        <taxon>Eukaryota</taxon>
        <taxon>Fungi</taxon>
        <taxon>Dikarya</taxon>
        <taxon>Ascomycota</taxon>
        <taxon>Saccharomycotina</taxon>
        <taxon>Pichiomycetes</taxon>
        <taxon>Debaryomycetaceae</taxon>
        <taxon>Kurtzmaniella</taxon>
    </lineage>
</organism>
<evidence type="ECO:0000256" key="2">
    <source>
        <dbReference type="ARBA" id="ARBA00005964"/>
    </source>
</evidence>
<keyword evidence="3 5" id="KW-0378">Hydrolase</keyword>
<dbReference type="PANTHER" id="PTHR43142:SF8">
    <property type="entry name" value="CARBOXYLIC ESTER HYDROLASE"/>
    <property type="match status" value="1"/>
</dbReference>
<evidence type="ECO:0000313" key="7">
    <source>
        <dbReference type="EMBL" id="CAH2350574.1"/>
    </source>
</evidence>
<protein>
    <recommendedName>
        <fullName evidence="5">Carboxylic ester hydrolase</fullName>
        <ecNumber evidence="5">3.1.1.-</ecNumber>
    </recommendedName>
</protein>
<dbReference type="PROSITE" id="PS00122">
    <property type="entry name" value="CARBOXYLESTERASE_B_1"/>
    <property type="match status" value="1"/>
</dbReference>
<evidence type="ECO:0000256" key="5">
    <source>
        <dbReference type="RuleBase" id="RU361235"/>
    </source>
</evidence>
<gene>
    <name evidence="7" type="ORF">CLIB1423_02S00210</name>
</gene>
<keyword evidence="4" id="KW-0443">Lipid metabolism</keyword>
<evidence type="ECO:0000256" key="3">
    <source>
        <dbReference type="ARBA" id="ARBA00022801"/>
    </source>
</evidence>
<evidence type="ECO:0000256" key="4">
    <source>
        <dbReference type="ARBA" id="ARBA00022963"/>
    </source>
</evidence>
<name>A0A9P0QKY5_9ASCO</name>
<comment type="caution">
    <text evidence="7">The sequence shown here is derived from an EMBL/GenBank/DDBJ whole genome shotgun (WGS) entry which is preliminary data.</text>
</comment>
<dbReference type="AlphaFoldDB" id="A0A9P0QKY5"/>
<dbReference type="InterPro" id="IPR019826">
    <property type="entry name" value="Carboxylesterase_B_AS"/>
</dbReference>
<proteinExistence type="inferred from homology"/>